<evidence type="ECO:0000256" key="1">
    <source>
        <dbReference type="ARBA" id="ARBA00009861"/>
    </source>
</evidence>
<dbReference type="GO" id="GO:0016747">
    <property type="term" value="F:acyltransferase activity, transferring groups other than amino-acyl groups"/>
    <property type="evidence" value="ECO:0007669"/>
    <property type="project" value="TreeGrafter"/>
</dbReference>
<dbReference type="InterPro" id="IPR023213">
    <property type="entry name" value="CAT-like_dom_sf"/>
</dbReference>
<name>A0AAP0QW46_9ROSI</name>
<reference evidence="4 5" key="1">
    <citation type="submission" date="2024-05" db="EMBL/GenBank/DDBJ databases">
        <title>Haplotype-resolved chromosome-level genome assembly of Huyou (Citrus changshanensis).</title>
        <authorList>
            <person name="Miao C."/>
            <person name="Chen W."/>
            <person name="Wu Y."/>
            <person name="Wang L."/>
            <person name="Zhao S."/>
            <person name="Grierson D."/>
            <person name="Xu C."/>
            <person name="Chen K."/>
        </authorList>
    </citation>
    <scope>NUCLEOTIDE SEQUENCE [LARGE SCALE GENOMIC DNA]</scope>
    <source>
        <strain evidence="4">01-14</strain>
        <tissue evidence="4">Leaf</tissue>
    </source>
</reference>
<keyword evidence="5" id="KW-1185">Reference proteome</keyword>
<keyword evidence="2" id="KW-0808">Transferase</keyword>
<evidence type="ECO:0000256" key="3">
    <source>
        <dbReference type="ARBA" id="ARBA00023315"/>
    </source>
</evidence>
<dbReference type="InterPro" id="IPR050317">
    <property type="entry name" value="Plant_Fungal_Acyltransferase"/>
</dbReference>
<sequence>MAAVSFKNRCTVKPAEPTYNGILPLSELDQIGTITHIPTIYFYQQPSENWLNPSDKVFKTLKDSLSFALVHFYPLAGRLRWIGRGRLELECNAAGVELVEAESRAKLEDLGDLSPRPEYNYLVPAVDYTLPIQELPLVLVQLTRFQCGGISLSFTISHAVADGPSALHFIFEWARIARREPLGLPPFLDRKVLQAGEPPVSYPLLDHAEFDHPPLLIGQTDNIEERKKKTTVCMLKLSETQVKKLKNMANEGHCNDIGRPFSRYETVTGHLWRCACKARGHKAEQTTALGVCVDSRSRMQPPLPLGYFGNATLDVIALSRSGELVSKPLGYASSKIRRAIVSVTEEYVRSGIEYLKNQPDLTKFQDLHALGGDEGPFYGNPNLGVVSWLTLPIYGLDFGWGKEIHMGPGTHDFDGDSLILPNPNEDGGLIVALCLQEKYAEKIWVHVMLLVIQNANQDTNGRGSCEVSFGAPICKCYYECGTAPPDRCRCQNTKHAPLALVHAVKLVMCNDVMKIVQQNMAREPAVNLICTGFVSAHLFAEVSQVKELTITENLK</sequence>
<dbReference type="Proteomes" id="UP001428341">
    <property type="component" value="Unassembled WGS sequence"/>
</dbReference>
<dbReference type="FunFam" id="3.30.559.10:FF:000008">
    <property type="entry name" value="Tryptamine hydroxycinnamoyl transferase"/>
    <property type="match status" value="1"/>
</dbReference>
<dbReference type="AlphaFoldDB" id="A0AAP0QW46"/>
<comment type="caution">
    <text evidence="4">The sequence shown here is derived from an EMBL/GenBank/DDBJ whole genome shotgun (WGS) entry which is preliminary data.</text>
</comment>
<evidence type="ECO:0000313" key="4">
    <source>
        <dbReference type="EMBL" id="KAK9210388.1"/>
    </source>
</evidence>
<protein>
    <recommendedName>
        <fullName evidence="6">Spermidine hydroxycinnamoyl transferase</fullName>
    </recommendedName>
</protein>
<organism evidence="4 5">
    <name type="scientific">Citrus x changshan-huyou</name>
    <dbReference type="NCBI Taxonomy" id="2935761"/>
    <lineage>
        <taxon>Eukaryota</taxon>
        <taxon>Viridiplantae</taxon>
        <taxon>Streptophyta</taxon>
        <taxon>Embryophyta</taxon>
        <taxon>Tracheophyta</taxon>
        <taxon>Spermatophyta</taxon>
        <taxon>Magnoliopsida</taxon>
        <taxon>eudicotyledons</taxon>
        <taxon>Gunneridae</taxon>
        <taxon>Pentapetalae</taxon>
        <taxon>rosids</taxon>
        <taxon>malvids</taxon>
        <taxon>Sapindales</taxon>
        <taxon>Rutaceae</taxon>
        <taxon>Aurantioideae</taxon>
        <taxon>Citrus</taxon>
    </lineage>
</organism>
<comment type="similarity">
    <text evidence="1">Belongs to the plant acyltransferase family.</text>
</comment>
<evidence type="ECO:0000313" key="5">
    <source>
        <dbReference type="Proteomes" id="UP001428341"/>
    </source>
</evidence>
<dbReference type="PANTHER" id="PTHR31642">
    <property type="entry name" value="TRICHOTHECENE 3-O-ACETYLTRANSFERASE"/>
    <property type="match status" value="1"/>
</dbReference>
<evidence type="ECO:0000256" key="2">
    <source>
        <dbReference type="ARBA" id="ARBA00022679"/>
    </source>
</evidence>
<gene>
    <name evidence="4" type="ORF">WN944_002758</name>
</gene>
<keyword evidence="3" id="KW-0012">Acyltransferase</keyword>
<evidence type="ECO:0008006" key="6">
    <source>
        <dbReference type="Google" id="ProtNLM"/>
    </source>
</evidence>
<dbReference type="EMBL" id="JBCGBO010000004">
    <property type="protein sequence ID" value="KAK9210388.1"/>
    <property type="molecule type" value="Genomic_DNA"/>
</dbReference>
<dbReference type="PANTHER" id="PTHR31642:SF324">
    <property type="entry name" value="SPERMIDINE HYDROXYCINNAMOYL TRANSFERASE"/>
    <property type="match status" value="1"/>
</dbReference>
<dbReference type="Gene3D" id="3.30.559.10">
    <property type="entry name" value="Chloramphenicol acetyltransferase-like domain"/>
    <property type="match status" value="2"/>
</dbReference>
<dbReference type="Pfam" id="PF02458">
    <property type="entry name" value="Transferase"/>
    <property type="match status" value="1"/>
</dbReference>
<proteinExistence type="inferred from homology"/>
<accession>A0AAP0QW46</accession>